<organism evidence="1">
    <name type="scientific">Ectopseudomonas oleovorans</name>
    <name type="common">Pseudomonas oleovorans</name>
    <dbReference type="NCBI Taxonomy" id="301"/>
    <lineage>
        <taxon>Bacteria</taxon>
        <taxon>Pseudomonadati</taxon>
        <taxon>Pseudomonadota</taxon>
        <taxon>Gammaproteobacteria</taxon>
        <taxon>Pseudomonadales</taxon>
        <taxon>Pseudomonadaceae</taxon>
        <taxon>Ectopseudomonas</taxon>
    </lineage>
</organism>
<dbReference type="OrthoDB" id="7022276at2"/>
<name>A0A653B944_ECTOL</name>
<dbReference type="AlphaFoldDB" id="A0A653B944"/>
<accession>A0A653B944</accession>
<reference evidence="1" key="1">
    <citation type="submission" date="2018-11" db="EMBL/GenBank/DDBJ databases">
        <authorList>
            <consortium name="Genoscope - CEA"/>
            <person name="William W."/>
        </authorList>
    </citation>
    <scope>NUCLEOTIDE SEQUENCE [LARGE SCALE GENOMIC DNA]</scope>
    <source>
        <strain evidence="1">T9AD</strain>
    </source>
</reference>
<dbReference type="EMBL" id="LR130779">
    <property type="protein sequence ID" value="VDN65163.1"/>
    <property type="molecule type" value="Genomic_DNA"/>
</dbReference>
<gene>
    <name evidence="1" type="ORF">POT9AD_4188</name>
</gene>
<sequence>MKHIALLALSLGLLAVSSAQAAEVLAERADNSVGAGFGGLSGLMLGAAAGGPVGAVVGGLLGGWSGAQVQDATGHSGTAYVVRHEDGREQWVRSPNARFDVGQQVDMHGIRLLAQ</sequence>
<protein>
    <submittedName>
        <fullName evidence="1">Uncharacterized protein</fullName>
    </submittedName>
</protein>
<proteinExistence type="predicted"/>
<evidence type="ECO:0000313" key="1">
    <source>
        <dbReference type="EMBL" id="VDN65163.1"/>
    </source>
</evidence>